<dbReference type="EMBL" id="CP135443">
    <property type="protein sequence ID" value="WRY33256.1"/>
    <property type="molecule type" value="Genomic_DNA"/>
</dbReference>
<keyword evidence="1" id="KW-0378">Hydrolase</keyword>
<keyword evidence="2" id="KW-1185">Reference proteome</keyword>
<dbReference type="NCBIfam" id="TIGR01509">
    <property type="entry name" value="HAD-SF-IA-v3"/>
    <property type="match status" value="1"/>
</dbReference>
<evidence type="ECO:0000313" key="2">
    <source>
        <dbReference type="Proteomes" id="UP001623290"/>
    </source>
</evidence>
<protein>
    <submittedName>
        <fullName evidence="1">HAD-IA family hydrolase</fullName>
    </submittedName>
</protein>
<gene>
    <name evidence="1" type="ORF">RPE78_11260</name>
</gene>
<dbReference type="Gene3D" id="3.40.50.1000">
    <property type="entry name" value="HAD superfamily/HAD-like"/>
    <property type="match status" value="1"/>
</dbReference>
<accession>A0ABZ1E0A1</accession>
<dbReference type="InterPro" id="IPR023214">
    <property type="entry name" value="HAD_sf"/>
</dbReference>
<dbReference type="SFLD" id="SFLDG01129">
    <property type="entry name" value="C1.5:_HAD__Beta-PGM__Phosphata"/>
    <property type="match status" value="1"/>
</dbReference>
<sequence>MAGPALVIFDCDGVLIDSEALSASVFMEELALLGMEIDLDYFARNCLGRAFPSVRARLERDFGQALPEGFEAHYRTKLMTRFSRDLKVMPEVVEAIRRLDRPYHLATSSAPARLAQSLAITGLNTLFEGRCSTASEVRRGKPAPDLFLHVAALYDVAPQDCLVIEDSEVGIAGARAAGMRVWRFLGGAHLAPLAAALPQTPQDPALLGGADLAFDSFAQFTALLSAWPLRPLIQSSPFSGASK</sequence>
<dbReference type="InterPro" id="IPR036412">
    <property type="entry name" value="HAD-like_sf"/>
</dbReference>
<name>A0ABZ1E0A1_9RHOB</name>
<dbReference type="InterPro" id="IPR023198">
    <property type="entry name" value="PGP-like_dom2"/>
</dbReference>
<dbReference type="Gene3D" id="1.10.150.240">
    <property type="entry name" value="Putative phosphatase, domain 2"/>
    <property type="match status" value="1"/>
</dbReference>
<reference evidence="1 2" key="1">
    <citation type="submission" date="2023-09" db="EMBL/GenBank/DDBJ databases">
        <title>Thioclava shenzhenensis sp. nov., a multidrug resistant bacteria-antagonizing species isolated from coastal seawater.</title>
        <authorList>
            <person name="Long M."/>
        </authorList>
    </citation>
    <scope>NUCLEOTIDE SEQUENCE [LARGE SCALE GENOMIC DNA]</scope>
    <source>
        <strain evidence="1 2">FTW29</strain>
    </source>
</reference>
<proteinExistence type="predicted"/>
<dbReference type="Pfam" id="PF00702">
    <property type="entry name" value="Hydrolase"/>
    <property type="match status" value="1"/>
</dbReference>
<evidence type="ECO:0000313" key="1">
    <source>
        <dbReference type="EMBL" id="WRY33256.1"/>
    </source>
</evidence>
<organism evidence="1 2">
    <name type="scientific">Thioclava litoralis</name>
    <dbReference type="NCBI Taxonomy" id="3076557"/>
    <lineage>
        <taxon>Bacteria</taxon>
        <taxon>Pseudomonadati</taxon>
        <taxon>Pseudomonadota</taxon>
        <taxon>Alphaproteobacteria</taxon>
        <taxon>Rhodobacterales</taxon>
        <taxon>Paracoccaceae</taxon>
        <taxon>Thioclava</taxon>
    </lineage>
</organism>
<dbReference type="PANTHER" id="PTHR18901">
    <property type="entry name" value="2-DEOXYGLUCOSE-6-PHOSPHATE PHOSPHATASE 2"/>
    <property type="match status" value="1"/>
</dbReference>
<dbReference type="GO" id="GO:0016787">
    <property type="term" value="F:hydrolase activity"/>
    <property type="evidence" value="ECO:0007669"/>
    <property type="project" value="UniProtKB-KW"/>
</dbReference>
<dbReference type="InterPro" id="IPR006439">
    <property type="entry name" value="HAD-SF_hydro_IA"/>
</dbReference>
<dbReference type="SFLD" id="SFLDS00003">
    <property type="entry name" value="Haloacid_Dehalogenase"/>
    <property type="match status" value="1"/>
</dbReference>
<dbReference type="PANTHER" id="PTHR18901:SF38">
    <property type="entry name" value="PSEUDOURIDINE-5'-PHOSPHATASE"/>
    <property type="match status" value="1"/>
</dbReference>
<dbReference type="RefSeq" id="WP_406720597.1">
    <property type="nucleotide sequence ID" value="NZ_CP135443.1"/>
</dbReference>
<dbReference type="SUPFAM" id="SSF56784">
    <property type="entry name" value="HAD-like"/>
    <property type="match status" value="1"/>
</dbReference>
<dbReference type="Proteomes" id="UP001623290">
    <property type="component" value="Chromosome"/>
</dbReference>